<protein>
    <recommendedName>
        <fullName evidence="1">Coenzyme Q-binding protein COQ10 START domain-containing protein</fullName>
    </recommendedName>
</protein>
<evidence type="ECO:0000259" key="1">
    <source>
        <dbReference type="Pfam" id="PF03364"/>
    </source>
</evidence>
<dbReference type="InterPro" id="IPR023393">
    <property type="entry name" value="START-like_dom_sf"/>
</dbReference>
<gene>
    <name evidence="2" type="primary">PARPA_07223.1 scaffold 26858</name>
</gene>
<dbReference type="InterPro" id="IPR005031">
    <property type="entry name" value="COQ10_START"/>
</dbReference>
<dbReference type="CDD" id="cd07812">
    <property type="entry name" value="SRPBCC"/>
    <property type="match status" value="1"/>
</dbReference>
<dbReference type="Proteomes" id="UP000054107">
    <property type="component" value="Unassembled WGS sequence"/>
</dbReference>
<dbReference type="AlphaFoldDB" id="A0A0B7N6X2"/>
<proteinExistence type="predicted"/>
<organism evidence="2 3">
    <name type="scientific">Parasitella parasitica</name>
    <dbReference type="NCBI Taxonomy" id="35722"/>
    <lineage>
        <taxon>Eukaryota</taxon>
        <taxon>Fungi</taxon>
        <taxon>Fungi incertae sedis</taxon>
        <taxon>Mucoromycota</taxon>
        <taxon>Mucoromycotina</taxon>
        <taxon>Mucoromycetes</taxon>
        <taxon>Mucorales</taxon>
        <taxon>Mucorineae</taxon>
        <taxon>Mucoraceae</taxon>
        <taxon>Parasitella</taxon>
    </lineage>
</organism>
<feature type="domain" description="Coenzyme Q-binding protein COQ10 START" evidence="1">
    <location>
        <begin position="15"/>
        <end position="124"/>
    </location>
</feature>
<dbReference type="SUPFAM" id="SSF55961">
    <property type="entry name" value="Bet v1-like"/>
    <property type="match status" value="1"/>
</dbReference>
<dbReference type="Gene3D" id="3.30.530.20">
    <property type="match status" value="1"/>
</dbReference>
<evidence type="ECO:0000313" key="3">
    <source>
        <dbReference type="Proteomes" id="UP000054107"/>
    </source>
</evidence>
<dbReference type="Pfam" id="PF03364">
    <property type="entry name" value="Polyketide_cyc"/>
    <property type="match status" value="1"/>
</dbReference>
<dbReference type="EMBL" id="LN729400">
    <property type="protein sequence ID" value="CEP13174.1"/>
    <property type="molecule type" value="Genomic_DNA"/>
</dbReference>
<accession>A0A0B7N6X2</accession>
<keyword evidence="3" id="KW-1185">Reference proteome</keyword>
<sequence>MPASHIVSRSVNLKLSPERLWKILIDVSKYPEWQPKVQKVTIQEKKETQTVFIEHSTRKRHTVIVHHERAPCRCLVRVLEERPSIDGQKKIPTFSGSWTFEITQETSDQVTLKITEQGVIKKPIVRATHMLLFGYHRRVDRFIHDLQALLAQQDDDFKEPEQQQQDSIEASSSNVISHNNNALVAEGGKKVVIEEEYQKSCDPSPKELSSSEEVKRSMIKEEEGLTDNTIVHATTAADSSSDQCSVETSDTIMTESKLVSGWDIVSAIVDEHPPKTSA</sequence>
<dbReference type="OrthoDB" id="2264734at2759"/>
<evidence type="ECO:0000313" key="2">
    <source>
        <dbReference type="EMBL" id="CEP13174.1"/>
    </source>
</evidence>
<name>A0A0B7N6X2_9FUNG</name>
<reference evidence="2 3" key="1">
    <citation type="submission" date="2014-09" db="EMBL/GenBank/DDBJ databases">
        <authorList>
            <person name="Ellenberger Sabrina"/>
        </authorList>
    </citation>
    <scope>NUCLEOTIDE SEQUENCE [LARGE SCALE GENOMIC DNA]</scope>
    <source>
        <strain evidence="2 3">CBS 412.66</strain>
    </source>
</reference>